<keyword evidence="2" id="KW-1185">Reference proteome</keyword>
<evidence type="ECO:0000313" key="1">
    <source>
        <dbReference type="EMBL" id="ARX81492.1"/>
    </source>
</evidence>
<gene>
    <name evidence="1" type="ORF">SMD44_00890</name>
</gene>
<dbReference type="OrthoDB" id="3542807at2"/>
<organism evidence="1 2">
    <name type="scientific">Streptomyces alboflavus</name>
    <dbReference type="NCBI Taxonomy" id="67267"/>
    <lineage>
        <taxon>Bacteria</taxon>
        <taxon>Bacillati</taxon>
        <taxon>Actinomycetota</taxon>
        <taxon>Actinomycetes</taxon>
        <taxon>Kitasatosporales</taxon>
        <taxon>Streptomycetaceae</taxon>
        <taxon>Streptomyces</taxon>
    </lineage>
</organism>
<reference evidence="1 2" key="1">
    <citation type="submission" date="2017-05" db="EMBL/GenBank/DDBJ databases">
        <title>Streptomyces alboflavus Genome sequencing and assembly.</title>
        <authorList>
            <person name="Wang Y."/>
            <person name="Du B."/>
            <person name="Ding Y."/>
            <person name="Liu H."/>
            <person name="Hou Q."/>
            <person name="Liu K."/>
            <person name="Wang C."/>
            <person name="Yao L."/>
        </authorList>
    </citation>
    <scope>NUCLEOTIDE SEQUENCE [LARGE SCALE GENOMIC DNA]</scope>
    <source>
        <strain evidence="1 2">MDJK44</strain>
    </source>
</reference>
<accession>A0A1Z1W524</accession>
<dbReference type="Proteomes" id="UP000195880">
    <property type="component" value="Chromosome"/>
</dbReference>
<name>A0A1Z1W524_9ACTN</name>
<dbReference type="RefSeq" id="WP_087882902.1">
    <property type="nucleotide sequence ID" value="NZ_CP021748.1"/>
</dbReference>
<evidence type="ECO:0000313" key="2">
    <source>
        <dbReference type="Proteomes" id="UP000195880"/>
    </source>
</evidence>
<proteinExistence type="predicted"/>
<protein>
    <submittedName>
        <fullName evidence="1">Uncharacterized protein</fullName>
    </submittedName>
</protein>
<dbReference type="AlphaFoldDB" id="A0A1Z1W524"/>
<dbReference type="EMBL" id="CP021748">
    <property type="protein sequence ID" value="ARX81492.1"/>
    <property type="molecule type" value="Genomic_DNA"/>
</dbReference>
<dbReference type="KEGG" id="salf:SMD44_00890"/>
<sequence length="67" mass="7493">MANVHKHKQRVLRGIDDELTEDFDNAARNSGSDRSTVTRAFWEWYVGRPGAEHPRRPAAAEEGGTTA</sequence>